<feature type="transmembrane region" description="Helical" evidence="1">
    <location>
        <begin position="358"/>
        <end position="377"/>
    </location>
</feature>
<dbReference type="Gene3D" id="1.20.1640.10">
    <property type="entry name" value="Multidrug efflux transporter AcrB transmembrane domain"/>
    <property type="match status" value="2"/>
</dbReference>
<feature type="transmembrane region" description="Helical" evidence="1">
    <location>
        <begin position="963"/>
        <end position="982"/>
    </location>
</feature>
<feature type="transmembrane region" description="Helical" evidence="1">
    <location>
        <begin position="1002"/>
        <end position="1025"/>
    </location>
</feature>
<feature type="transmembrane region" description="Helical" evidence="1">
    <location>
        <begin position="389"/>
        <end position="408"/>
    </location>
</feature>
<comment type="caution">
    <text evidence="2">The sequence shown here is derived from an EMBL/GenBank/DDBJ whole genome shotgun (WGS) entry which is preliminary data.</text>
</comment>
<feature type="transmembrane region" description="Helical" evidence="1">
    <location>
        <begin position="891"/>
        <end position="911"/>
    </location>
</feature>
<accession>W2C8X4</accession>
<dbReference type="PANTHER" id="PTHR32063:SF0">
    <property type="entry name" value="SWARMING MOTILITY PROTEIN SWRC"/>
    <property type="match status" value="1"/>
</dbReference>
<dbReference type="SUPFAM" id="SSF82693">
    <property type="entry name" value="Multidrug efflux transporter AcrB pore domain, PN1, PN2, PC1 and PC2 subdomains"/>
    <property type="match status" value="2"/>
</dbReference>
<name>W2C8X4_9BACT</name>
<dbReference type="EMBL" id="AYUF01000273">
    <property type="protein sequence ID" value="ETK02947.1"/>
    <property type="molecule type" value="Genomic_DNA"/>
</dbReference>
<dbReference type="AlphaFoldDB" id="W2C8X4"/>
<evidence type="ECO:0000313" key="3">
    <source>
        <dbReference type="Proteomes" id="UP000018837"/>
    </source>
</evidence>
<feature type="transmembrane region" description="Helical" evidence="1">
    <location>
        <begin position="429"/>
        <end position="449"/>
    </location>
</feature>
<evidence type="ECO:0000313" key="2">
    <source>
        <dbReference type="EMBL" id="ETK02947.1"/>
    </source>
</evidence>
<keyword evidence="1" id="KW-1133">Transmembrane helix</keyword>
<proteinExistence type="predicted"/>
<feature type="transmembrane region" description="Helical" evidence="1">
    <location>
        <begin position="461"/>
        <end position="484"/>
    </location>
</feature>
<dbReference type="InterPro" id="IPR027463">
    <property type="entry name" value="AcrB_DN_DC_subdom"/>
</dbReference>
<organism evidence="2 3">
    <name type="scientific">Tannerella sp. oral taxon BU063 isolate Cell 2</name>
    <dbReference type="NCBI Taxonomy" id="1411148"/>
    <lineage>
        <taxon>Bacteria</taxon>
        <taxon>Pseudomonadati</taxon>
        <taxon>Bacteroidota</taxon>
        <taxon>Bacteroidia</taxon>
        <taxon>Bacteroidales</taxon>
        <taxon>Tannerellaceae</taxon>
        <taxon>Tannerella</taxon>
    </lineage>
</organism>
<evidence type="ECO:0000256" key="1">
    <source>
        <dbReference type="SAM" id="Phobius"/>
    </source>
</evidence>
<feature type="transmembrane region" description="Helical" evidence="1">
    <location>
        <begin position="529"/>
        <end position="548"/>
    </location>
</feature>
<keyword evidence="1" id="KW-0812">Transmembrane</keyword>
<dbReference type="InterPro" id="IPR001036">
    <property type="entry name" value="Acrflvin-R"/>
</dbReference>
<dbReference type="PANTHER" id="PTHR32063">
    <property type="match status" value="1"/>
</dbReference>
<sequence>MSLYEGAVKKPIMTSLSFLAIVIFGLFSLSRLPVDLYPDIETNTIMVLTAYPGASASDIETNVSRPLENSLNTVSNLKHITSRSSENLSLIQLEFEYGNDINELTNDVRDKLDMVKSQLPDNAETPIIFKFSSDMIPILILSVEAGESQQALYKILDDNVANPLARIPGVGTVSINGAPKREIQVYCDPAKLEAYNLTVEAIGAIIGAENRNIPGGSLDIGNETYALRVEGEFKDAREMESIVVGTVGGANVYLRDVARVVDTVEERTQEAYTNAIRGGTIIVQKQSGANSVNIAKQVLAKLPELQKNLPPDVKLGIIWDSSENILETIDSLTETVLYALLFVVLVVFLFLGRWRATLIISITIPLSLIASFVYLAITGNTINIVSLSSLSIAIGMVVDDAIVVLENVTTHIERGSAPSQAAIHGTNEVAISVVASTLTMIAVFFPLTMVTGMTGVLFKQLGWMMCVIMVVSTVAALTLTPMLCSRLLRLQRKPSKAFRTFYHPIQRALDALDTGYARLLRWAVSHRRTMVLSCIAFFVLSLLCAGYIGTEFFPQQDNGYITAKLELPVGTRKEVAQELAARLTNEWRQKYPEITVCSYTVGQADATNTFAAIRDNGSHIISFNLSLTKSSERKRSQALIGDMMREDLKAYPEFTKTKVVPGGDNGGMGGQATADFEIYGYDMATTDRLAQELRTELLKQDGVSEVNISRGDYLPEYQVDFDREKLSVQGLNLSTAGSYLRNRINGYTASQYREDGAESDIVVRYAPEYRTSIDDIENILIYNNQGRAVRVRDVGTVVERFAPPAIERKDRERIVTVSAVPKPGAPLGTVVAEGQKVIDRMQTPSNVKIQVSGSFEDQQDSFSDLGVLALLIIVLVFIVMAAQFESLTYPFIIMFSVPFAVSGVLMALFLSRTTLNVMSLLGAIMLIGIVVKNGIVLIDYITLCRERGRAVKNSVVTAGKSRLRPVLMTTMTTILGMVPMAIGGGQGSELWRPMGVSVIGGLTVSTILTLLLVPVLYCSFAGVGIKRQRRKLRRSREMDDFYQAHKHLITKPKD</sequence>
<feature type="transmembrane region" description="Helical" evidence="1">
    <location>
        <begin position="865"/>
        <end position="884"/>
    </location>
</feature>
<protein>
    <submittedName>
        <fullName evidence="2">Multidrug transporter AcrB</fullName>
    </submittedName>
</protein>
<reference evidence="2 3" key="1">
    <citation type="submission" date="2013-11" db="EMBL/GenBank/DDBJ databases">
        <title>Single cell genomics of uncultured Tannerella BU063 (oral taxon 286).</title>
        <authorList>
            <person name="Beall C.J."/>
            <person name="Campbell A.G."/>
            <person name="Griffen A.L."/>
            <person name="Podar M."/>
            <person name="Leys E.J."/>
        </authorList>
    </citation>
    <scope>NUCLEOTIDE SEQUENCE [LARGE SCALE GENOMIC DNA]</scope>
    <source>
        <strain evidence="2">Cell 2</strain>
    </source>
</reference>
<dbReference type="PRINTS" id="PR00702">
    <property type="entry name" value="ACRIFLAVINRP"/>
</dbReference>
<dbReference type="Gene3D" id="3.30.2090.10">
    <property type="entry name" value="Multidrug efflux transporter AcrB TolC docking domain, DN and DC subdomains"/>
    <property type="match status" value="2"/>
</dbReference>
<dbReference type="SUPFAM" id="SSF82714">
    <property type="entry name" value="Multidrug efflux transporter AcrB TolC docking domain, DN and DC subdomains"/>
    <property type="match status" value="2"/>
</dbReference>
<dbReference type="Gene3D" id="3.30.70.1430">
    <property type="entry name" value="Multidrug efflux transporter AcrB pore domain"/>
    <property type="match status" value="2"/>
</dbReference>
<dbReference type="Proteomes" id="UP000018837">
    <property type="component" value="Unassembled WGS sequence"/>
</dbReference>
<feature type="transmembrane region" description="Helical" evidence="1">
    <location>
        <begin position="917"/>
        <end position="942"/>
    </location>
</feature>
<dbReference type="GO" id="GO:0042910">
    <property type="term" value="F:xenobiotic transmembrane transporter activity"/>
    <property type="evidence" value="ECO:0007669"/>
    <property type="project" value="TreeGrafter"/>
</dbReference>
<dbReference type="GO" id="GO:0005886">
    <property type="term" value="C:plasma membrane"/>
    <property type="evidence" value="ECO:0007669"/>
    <property type="project" value="TreeGrafter"/>
</dbReference>
<dbReference type="Gene3D" id="3.30.70.1440">
    <property type="entry name" value="Multidrug efflux transporter AcrB pore domain"/>
    <property type="match status" value="1"/>
</dbReference>
<dbReference type="Pfam" id="PF00873">
    <property type="entry name" value="ACR_tran"/>
    <property type="match status" value="1"/>
</dbReference>
<feature type="transmembrane region" description="Helical" evidence="1">
    <location>
        <begin position="335"/>
        <end position="351"/>
    </location>
</feature>
<gene>
    <name evidence="2" type="ORF">N425_01530</name>
</gene>
<dbReference type="SUPFAM" id="SSF82866">
    <property type="entry name" value="Multidrug efflux transporter AcrB transmembrane domain"/>
    <property type="match status" value="2"/>
</dbReference>
<feature type="transmembrane region" description="Helical" evidence="1">
    <location>
        <begin position="12"/>
        <end position="30"/>
    </location>
</feature>
<dbReference type="PATRIC" id="fig|1411148.3.peg.99"/>
<dbReference type="Gene3D" id="3.30.70.1320">
    <property type="entry name" value="Multidrug efflux transporter AcrB pore domain like"/>
    <property type="match status" value="1"/>
</dbReference>
<keyword evidence="1" id="KW-0472">Membrane</keyword>